<dbReference type="EMBL" id="BMAU01021409">
    <property type="protein sequence ID" value="GFY33219.1"/>
    <property type="molecule type" value="Genomic_DNA"/>
</dbReference>
<keyword evidence="2" id="KW-1185">Reference proteome</keyword>
<proteinExistence type="predicted"/>
<gene>
    <name evidence="1" type="ORF">TNCV_1240701</name>
</gene>
<evidence type="ECO:0000313" key="2">
    <source>
        <dbReference type="Proteomes" id="UP000887159"/>
    </source>
</evidence>
<comment type="caution">
    <text evidence="1">The sequence shown here is derived from an EMBL/GenBank/DDBJ whole genome shotgun (WGS) entry which is preliminary data.</text>
</comment>
<sequence length="88" mass="9569">MAFCSYHSGRSSLVVKTKDSWLACHDFECSIAENPLCRGIRCELNVSKLKRHPVGVVWKLGERGAAQVSSSTFGYGSKLRGPSPKALA</sequence>
<dbReference type="Proteomes" id="UP000887159">
    <property type="component" value="Unassembled WGS sequence"/>
</dbReference>
<name>A0A8X6WE78_TRICX</name>
<reference evidence="1" key="1">
    <citation type="submission" date="2020-08" db="EMBL/GenBank/DDBJ databases">
        <title>Multicomponent nature underlies the extraordinary mechanical properties of spider dragline silk.</title>
        <authorList>
            <person name="Kono N."/>
            <person name="Nakamura H."/>
            <person name="Mori M."/>
            <person name="Yoshida Y."/>
            <person name="Ohtoshi R."/>
            <person name="Malay A.D."/>
            <person name="Moran D.A.P."/>
            <person name="Tomita M."/>
            <person name="Numata K."/>
            <person name="Arakawa K."/>
        </authorList>
    </citation>
    <scope>NUCLEOTIDE SEQUENCE</scope>
</reference>
<protein>
    <submittedName>
        <fullName evidence="1">Uncharacterized protein</fullName>
    </submittedName>
</protein>
<accession>A0A8X6WE78</accession>
<evidence type="ECO:0000313" key="1">
    <source>
        <dbReference type="EMBL" id="GFY33219.1"/>
    </source>
</evidence>
<dbReference type="AlphaFoldDB" id="A0A8X6WE78"/>
<organism evidence="1 2">
    <name type="scientific">Trichonephila clavipes</name>
    <name type="common">Golden silk orbweaver</name>
    <name type="synonym">Nephila clavipes</name>
    <dbReference type="NCBI Taxonomy" id="2585209"/>
    <lineage>
        <taxon>Eukaryota</taxon>
        <taxon>Metazoa</taxon>
        <taxon>Ecdysozoa</taxon>
        <taxon>Arthropoda</taxon>
        <taxon>Chelicerata</taxon>
        <taxon>Arachnida</taxon>
        <taxon>Araneae</taxon>
        <taxon>Araneomorphae</taxon>
        <taxon>Entelegynae</taxon>
        <taxon>Araneoidea</taxon>
        <taxon>Nephilidae</taxon>
        <taxon>Trichonephila</taxon>
    </lineage>
</organism>